<dbReference type="CTD" id="9804592"/>
<dbReference type="Proteomes" id="UP000483820">
    <property type="component" value="Chromosome I"/>
</dbReference>
<accession>A0A6A5HM55</accession>
<evidence type="ECO:0000313" key="2">
    <source>
        <dbReference type="EMBL" id="KAF1768645.1"/>
    </source>
</evidence>
<evidence type="ECO:0008006" key="4">
    <source>
        <dbReference type="Google" id="ProtNLM"/>
    </source>
</evidence>
<dbReference type="PANTHER" id="PTHR36950:SF5">
    <property type="entry name" value="SAPOSIN B-TYPE DOMAIN-CONTAINING PROTEIN"/>
    <property type="match status" value="1"/>
</dbReference>
<organism evidence="2 3">
    <name type="scientific">Caenorhabditis remanei</name>
    <name type="common">Caenorhabditis vulgaris</name>
    <dbReference type="NCBI Taxonomy" id="31234"/>
    <lineage>
        <taxon>Eukaryota</taxon>
        <taxon>Metazoa</taxon>
        <taxon>Ecdysozoa</taxon>
        <taxon>Nematoda</taxon>
        <taxon>Chromadorea</taxon>
        <taxon>Rhabditida</taxon>
        <taxon>Rhabditina</taxon>
        <taxon>Rhabditomorpha</taxon>
        <taxon>Rhabditoidea</taxon>
        <taxon>Rhabditidae</taxon>
        <taxon>Peloderinae</taxon>
        <taxon>Caenorhabditis</taxon>
    </lineage>
</organism>
<name>A0A6A5HM55_CAERE</name>
<keyword evidence="1" id="KW-0732">Signal</keyword>
<comment type="caution">
    <text evidence="2">The sequence shown here is derived from an EMBL/GenBank/DDBJ whole genome shotgun (WGS) entry which is preliminary data.</text>
</comment>
<evidence type="ECO:0000256" key="1">
    <source>
        <dbReference type="SAM" id="SignalP"/>
    </source>
</evidence>
<proteinExistence type="predicted"/>
<sequence>MKVFQIFTLLTFVVLTTFASSNPFCKFCSPAISIPTDWATVQKLLKIGCGNLGSAGKACVALVEAVDLDSSYSKMYPNMVDLREAGCKVYC</sequence>
<dbReference type="EMBL" id="WUAV01000001">
    <property type="protein sequence ID" value="KAF1768645.1"/>
    <property type="molecule type" value="Genomic_DNA"/>
</dbReference>
<dbReference type="GeneID" id="9804592"/>
<dbReference type="RefSeq" id="XP_003099336.2">
    <property type="nucleotide sequence ID" value="XM_003099288.2"/>
</dbReference>
<gene>
    <name evidence="2" type="ORF">GCK72_000457</name>
</gene>
<feature type="chain" id="PRO_5025647555" description="Saposin B-type domain-containing protein" evidence="1">
    <location>
        <begin position="22"/>
        <end position="91"/>
    </location>
</feature>
<reference evidence="2 3" key="1">
    <citation type="submission" date="2019-12" db="EMBL/GenBank/DDBJ databases">
        <title>Chromosome-level assembly of the Caenorhabditis remanei genome.</title>
        <authorList>
            <person name="Teterina A.A."/>
            <person name="Willis J.H."/>
            <person name="Phillips P.C."/>
        </authorList>
    </citation>
    <scope>NUCLEOTIDE SEQUENCE [LARGE SCALE GENOMIC DNA]</scope>
    <source>
        <strain evidence="2 3">PX506</strain>
        <tissue evidence="2">Whole organism</tissue>
    </source>
</reference>
<feature type="signal peptide" evidence="1">
    <location>
        <begin position="1"/>
        <end position="21"/>
    </location>
</feature>
<dbReference type="PANTHER" id="PTHR36950">
    <property type="entry name" value="PROTEIN CBG24898-RELATED"/>
    <property type="match status" value="1"/>
</dbReference>
<protein>
    <recommendedName>
        <fullName evidence="4">Saposin B-type domain-containing protein</fullName>
    </recommendedName>
</protein>
<dbReference type="AlphaFoldDB" id="A0A6A5HM55"/>
<evidence type="ECO:0000313" key="3">
    <source>
        <dbReference type="Proteomes" id="UP000483820"/>
    </source>
</evidence>
<dbReference type="KEGG" id="crq:GCK72_000457"/>